<keyword evidence="1" id="KW-0812">Transmembrane</keyword>
<name>A0A518BWM5_9BACT</name>
<proteinExistence type="predicted"/>
<organism evidence="2 3">
    <name type="scientific">Mucisphaera calidilacus</name>
    <dbReference type="NCBI Taxonomy" id="2527982"/>
    <lineage>
        <taxon>Bacteria</taxon>
        <taxon>Pseudomonadati</taxon>
        <taxon>Planctomycetota</taxon>
        <taxon>Phycisphaerae</taxon>
        <taxon>Phycisphaerales</taxon>
        <taxon>Phycisphaeraceae</taxon>
        <taxon>Mucisphaera</taxon>
    </lineage>
</organism>
<accession>A0A518BWM5</accession>
<feature type="transmembrane region" description="Helical" evidence="1">
    <location>
        <begin position="112"/>
        <end position="140"/>
    </location>
</feature>
<evidence type="ECO:0000313" key="3">
    <source>
        <dbReference type="Proteomes" id="UP000320386"/>
    </source>
</evidence>
<reference evidence="2 3" key="1">
    <citation type="submission" date="2019-02" db="EMBL/GenBank/DDBJ databases">
        <title>Deep-cultivation of Planctomycetes and their phenomic and genomic characterization uncovers novel biology.</title>
        <authorList>
            <person name="Wiegand S."/>
            <person name="Jogler M."/>
            <person name="Boedeker C."/>
            <person name="Pinto D."/>
            <person name="Vollmers J."/>
            <person name="Rivas-Marin E."/>
            <person name="Kohn T."/>
            <person name="Peeters S.H."/>
            <person name="Heuer A."/>
            <person name="Rast P."/>
            <person name="Oberbeckmann S."/>
            <person name="Bunk B."/>
            <person name="Jeske O."/>
            <person name="Meyerdierks A."/>
            <person name="Storesund J.E."/>
            <person name="Kallscheuer N."/>
            <person name="Luecker S."/>
            <person name="Lage O.M."/>
            <person name="Pohl T."/>
            <person name="Merkel B.J."/>
            <person name="Hornburger P."/>
            <person name="Mueller R.-W."/>
            <person name="Bruemmer F."/>
            <person name="Labrenz M."/>
            <person name="Spormann A.M."/>
            <person name="Op den Camp H."/>
            <person name="Overmann J."/>
            <person name="Amann R."/>
            <person name="Jetten M.S.M."/>
            <person name="Mascher T."/>
            <person name="Medema M.H."/>
            <person name="Devos D.P."/>
            <person name="Kaster A.-K."/>
            <person name="Ovreas L."/>
            <person name="Rohde M."/>
            <person name="Galperin M.Y."/>
            <person name="Jogler C."/>
        </authorList>
    </citation>
    <scope>NUCLEOTIDE SEQUENCE [LARGE SCALE GENOMIC DNA]</scope>
    <source>
        <strain evidence="2 3">Pan265</strain>
    </source>
</reference>
<dbReference type="Proteomes" id="UP000320386">
    <property type="component" value="Chromosome"/>
</dbReference>
<evidence type="ECO:0000256" key="1">
    <source>
        <dbReference type="SAM" id="Phobius"/>
    </source>
</evidence>
<sequence>MSARSPVPGVWQKMRTTPMKDWIRGRFSGRYDWEWVVVSAAIPESCRGLVREVVGRLGLWRREKADVARELVAHFADGVEAGASAEELVERFGDVRQAARLIRRAKKRQRSVVYHARVLVGRVVGVTAALYVLLTGWMMVGEPQPLSIDELVARINAPIADVPVEERAWPILREIEISSRNPSLDLWSGMYPKSEDMLPEELEGDEDETVFLGDLTPEHPAWPRVGVFLERAESTIEKILAATEIEHLGFRVDFEYRLDEEDLRMLYGDSAKEGIGYEPEPDWSAMPTAKRLVRQSSIHVLLPHLGVLRRMSRLIQVEMVAAHYRGDTERVLTCVKAMQRIGDWARELPMMICCLVDINIKKEALERVGQFLRDDAEVYYRSELRALCHQLASMTFSVREGIESEQRFFMEEFLDRIYSKNGQLTDEGLECLLQFENYAYGRGGEEEDTAPTWGHKLFSDIVTSRWLYRLGTPIASMVLADRDAMQAMADRCYAETHAYGAMPYGKMYGYYSDLERLSDSTWMKFRYIPIFMFTPALSACYKNETQGRLAQDGLMIAMAAELYRRDQGVWPADQAEMVPRYLPKVYVDESDEALRPLILRVDDEGGLMIYGRGLDGDDDGGVRGERPWPQLDYNYDDEVMPDCDWVLYPVRQRHGLATGGAA</sequence>
<keyword evidence="1" id="KW-1133">Transmembrane helix</keyword>
<keyword evidence="1" id="KW-0472">Membrane</keyword>
<protein>
    <submittedName>
        <fullName evidence="2">Uncharacterized protein</fullName>
    </submittedName>
</protein>
<keyword evidence="3" id="KW-1185">Reference proteome</keyword>
<dbReference type="KEGG" id="mcad:Pan265_12290"/>
<dbReference type="EMBL" id="CP036280">
    <property type="protein sequence ID" value="QDU71380.1"/>
    <property type="molecule type" value="Genomic_DNA"/>
</dbReference>
<gene>
    <name evidence="2" type="ORF">Pan265_12290</name>
</gene>
<evidence type="ECO:0000313" key="2">
    <source>
        <dbReference type="EMBL" id="QDU71380.1"/>
    </source>
</evidence>
<dbReference type="AlphaFoldDB" id="A0A518BWM5"/>
<dbReference type="Pfam" id="PF22564">
    <property type="entry name" value="HAAS"/>
    <property type="match status" value="1"/>
</dbReference>